<dbReference type="Gene3D" id="1.20.1250.20">
    <property type="entry name" value="MFS general substrate transporter like domains"/>
    <property type="match status" value="1"/>
</dbReference>
<feature type="transmembrane region" description="Helical" evidence="8">
    <location>
        <begin position="248"/>
        <end position="271"/>
    </location>
</feature>
<dbReference type="InterPro" id="IPR036259">
    <property type="entry name" value="MFS_trans_sf"/>
</dbReference>
<feature type="transmembrane region" description="Helical" evidence="8">
    <location>
        <begin position="315"/>
        <end position="335"/>
    </location>
</feature>
<dbReference type="InterPro" id="IPR003663">
    <property type="entry name" value="Sugar/inositol_transpt"/>
</dbReference>
<dbReference type="SUPFAM" id="SSF103473">
    <property type="entry name" value="MFS general substrate transporter"/>
    <property type="match status" value="1"/>
</dbReference>
<gene>
    <name evidence="10" type="ORF">LTR09_000874</name>
</gene>
<dbReference type="GO" id="GO:0016020">
    <property type="term" value="C:membrane"/>
    <property type="evidence" value="ECO:0007669"/>
    <property type="project" value="UniProtKB-SubCell"/>
</dbReference>
<feature type="transmembrane region" description="Helical" evidence="8">
    <location>
        <begin position="355"/>
        <end position="376"/>
    </location>
</feature>
<feature type="transmembrane region" description="Helical" evidence="8">
    <location>
        <begin position="159"/>
        <end position="180"/>
    </location>
</feature>
<organism evidence="10 11">
    <name type="scientific">Extremus antarcticus</name>
    <dbReference type="NCBI Taxonomy" id="702011"/>
    <lineage>
        <taxon>Eukaryota</taxon>
        <taxon>Fungi</taxon>
        <taxon>Dikarya</taxon>
        <taxon>Ascomycota</taxon>
        <taxon>Pezizomycotina</taxon>
        <taxon>Dothideomycetes</taxon>
        <taxon>Dothideomycetidae</taxon>
        <taxon>Mycosphaerellales</taxon>
        <taxon>Extremaceae</taxon>
        <taxon>Extremus</taxon>
    </lineage>
</organism>
<comment type="caution">
    <text evidence="10">The sequence shown here is derived from an EMBL/GenBank/DDBJ whole genome shotgun (WGS) entry which is preliminary data.</text>
</comment>
<feature type="domain" description="Major facilitator superfamily (MFS) profile" evidence="9">
    <location>
        <begin position="1"/>
        <end position="441"/>
    </location>
</feature>
<feature type="transmembrane region" description="Helical" evidence="8">
    <location>
        <begin position="33"/>
        <end position="53"/>
    </location>
</feature>
<dbReference type="InterPro" id="IPR005828">
    <property type="entry name" value="MFS_sugar_transport-like"/>
</dbReference>
<dbReference type="AlphaFoldDB" id="A0AAJ0LWC6"/>
<accession>A0AAJ0LWC6</accession>
<dbReference type="InterPro" id="IPR050360">
    <property type="entry name" value="MFS_Sugar_Transporters"/>
</dbReference>
<evidence type="ECO:0000256" key="5">
    <source>
        <dbReference type="ARBA" id="ARBA00022989"/>
    </source>
</evidence>
<evidence type="ECO:0000313" key="10">
    <source>
        <dbReference type="EMBL" id="KAK3057799.1"/>
    </source>
</evidence>
<comment type="similarity">
    <text evidence="2 7">Belongs to the major facilitator superfamily. Sugar transporter (TC 2.A.1.1) family.</text>
</comment>
<evidence type="ECO:0000256" key="8">
    <source>
        <dbReference type="SAM" id="Phobius"/>
    </source>
</evidence>
<keyword evidence="4 8" id="KW-0812">Transmembrane</keyword>
<dbReference type="Pfam" id="PF00083">
    <property type="entry name" value="Sugar_tr"/>
    <property type="match status" value="1"/>
</dbReference>
<keyword evidence="11" id="KW-1185">Reference proteome</keyword>
<protein>
    <recommendedName>
        <fullName evidence="9">Major facilitator superfamily (MFS) profile domain-containing protein</fullName>
    </recommendedName>
</protein>
<dbReference type="PANTHER" id="PTHR48022:SF2">
    <property type="entry name" value="PLASTIDIC GLUCOSE TRANSPORTER 4"/>
    <property type="match status" value="1"/>
</dbReference>
<keyword evidence="3 7" id="KW-0813">Transport</keyword>
<dbReference type="InterPro" id="IPR020846">
    <property type="entry name" value="MFS_dom"/>
</dbReference>
<feature type="transmembrane region" description="Helical" evidence="8">
    <location>
        <begin position="96"/>
        <end position="113"/>
    </location>
</feature>
<keyword evidence="6 8" id="KW-0472">Membrane</keyword>
<dbReference type="GO" id="GO:0005351">
    <property type="term" value="F:carbohydrate:proton symporter activity"/>
    <property type="evidence" value="ECO:0007669"/>
    <property type="project" value="TreeGrafter"/>
</dbReference>
<evidence type="ECO:0000256" key="2">
    <source>
        <dbReference type="ARBA" id="ARBA00010992"/>
    </source>
</evidence>
<comment type="subcellular location">
    <subcellularLocation>
        <location evidence="1">Membrane</location>
        <topology evidence="1">Multi-pass membrane protein</topology>
    </subcellularLocation>
</comment>
<feature type="transmembrane region" description="Helical" evidence="8">
    <location>
        <begin position="416"/>
        <end position="437"/>
    </location>
</feature>
<dbReference type="PRINTS" id="PR00171">
    <property type="entry name" value="SUGRTRNSPORT"/>
</dbReference>
<dbReference type="Proteomes" id="UP001271007">
    <property type="component" value="Unassembled WGS sequence"/>
</dbReference>
<evidence type="ECO:0000259" key="9">
    <source>
        <dbReference type="PROSITE" id="PS50850"/>
    </source>
</evidence>
<feature type="transmembrane region" description="Helical" evidence="8">
    <location>
        <begin position="388"/>
        <end position="410"/>
    </location>
</feature>
<feature type="transmembrane region" description="Helical" evidence="8">
    <location>
        <begin position="65"/>
        <end position="90"/>
    </location>
</feature>
<name>A0AAJ0LWC6_9PEZI</name>
<sequence>MYMEPVGFIGGEIVLPSFISTFPLDHLPPSQLASARLLAVTAWIVGALAGVPLGKPVCSGLGRRLCLQFAAVLYIIGAALEVFSCGKLWLFDVGRFVNGTGVGVGTLVSPIYISEISPASKRGVLMSGYQVGVQAGALAGFWVAYIFDAAVVDDAALQWQLPASLQLVAGAALLAGSLLIPESPRYLAEQGQYGHMKESLSWLRRMDVMDPKLACEPADIEMAADLSEKLKHHSLWNELCKRDVRRRLFVGIGLMVAQNMAGLNAINYYALVVFMSAGFTSTSTSLLLGGIFGIIKLVASLAFMLKFTSVKGNRFWLMLGSGVCALSMLVLAYCVRHDSLTMESRVSVTGLVSVLMVYTFTFFFTVSLGPISWNVCAEIFPLHINSTCCAITTCTQWAFQIVIAAMVPPLMATVGWVTYLMFGGFCFATLLWVHFCVPETRGLGVGKPMDELFGAEDVAADEEVLVEVSETTALLVHDRRRRSSLSAFV</sequence>
<evidence type="ECO:0000256" key="6">
    <source>
        <dbReference type="ARBA" id="ARBA00023136"/>
    </source>
</evidence>
<feature type="transmembrane region" description="Helical" evidence="8">
    <location>
        <begin position="125"/>
        <end position="147"/>
    </location>
</feature>
<dbReference type="NCBIfam" id="TIGR00879">
    <property type="entry name" value="SP"/>
    <property type="match status" value="1"/>
</dbReference>
<keyword evidence="5 8" id="KW-1133">Transmembrane helix</keyword>
<dbReference type="PANTHER" id="PTHR48022">
    <property type="entry name" value="PLASTIDIC GLUCOSE TRANSPORTER 4"/>
    <property type="match status" value="1"/>
</dbReference>
<evidence type="ECO:0000256" key="3">
    <source>
        <dbReference type="ARBA" id="ARBA00022448"/>
    </source>
</evidence>
<dbReference type="PROSITE" id="PS50850">
    <property type="entry name" value="MFS"/>
    <property type="match status" value="1"/>
</dbReference>
<proteinExistence type="inferred from homology"/>
<feature type="transmembrane region" description="Helical" evidence="8">
    <location>
        <begin position="283"/>
        <end position="303"/>
    </location>
</feature>
<evidence type="ECO:0000256" key="4">
    <source>
        <dbReference type="ARBA" id="ARBA00022692"/>
    </source>
</evidence>
<evidence type="ECO:0000256" key="7">
    <source>
        <dbReference type="RuleBase" id="RU003346"/>
    </source>
</evidence>
<evidence type="ECO:0000256" key="1">
    <source>
        <dbReference type="ARBA" id="ARBA00004141"/>
    </source>
</evidence>
<dbReference type="EMBL" id="JAWDJX010000002">
    <property type="protein sequence ID" value="KAK3057799.1"/>
    <property type="molecule type" value="Genomic_DNA"/>
</dbReference>
<reference evidence="10" key="1">
    <citation type="submission" date="2023-04" db="EMBL/GenBank/DDBJ databases">
        <title>Black Yeasts Isolated from many extreme environments.</title>
        <authorList>
            <person name="Coleine C."/>
            <person name="Stajich J.E."/>
            <person name="Selbmann L."/>
        </authorList>
    </citation>
    <scope>NUCLEOTIDE SEQUENCE</scope>
    <source>
        <strain evidence="10">CCFEE 5312</strain>
    </source>
</reference>
<evidence type="ECO:0000313" key="11">
    <source>
        <dbReference type="Proteomes" id="UP001271007"/>
    </source>
</evidence>